<keyword evidence="1" id="KW-0812">Transmembrane</keyword>
<feature type="transmembrane region" description="Helical" evidence="1">
    <location>
        <begin position="49"/>
        <end position="69"/>
    </location>
</feature>
<accession>A0A379PPR3</accession>
<feature type="transmembrane region" description="Helical" evidence="1">
    <location>
        <begin position="6"/>
        <end position="28"/>
    </location>
</feature>
<gene>
    <name evidence="2" type="ORF">NCTC10899_05059</name>
</gene>
<keyword evidence="1" id="KW-0472">Membrane</keyword>
<dbReference type="RefSeq" id="WP_115292676.1">
    <property type="nucleotide sequence ID" value="NZ_UGUU01000002.1"/>
</dbReference>
<organism evidence="2 3">
    <name type="scientific">Ectopseudomonas mendocina</name>
    <name type="common">Pseudomonas mendocina</name>
    <dbReference type="NCBI Taxonomy" id="300"/>
    <lineage>
        <taxon>Bacteria</taxon>
        <taxon>Pseudomonadati</taxon>
        <taxon>Pseudomonadota</taxon>
        <taxon>Gammaproteobacteria</taxon>
        <taxon>Pseudomonadales</taxon>
        <taxon>Pseudomonadaceae</taxon>
        <taxon>Ectopseudomonas</taxon>
    </lineage>
</organism>
<name>A0A379PPR3_ECTME</name>
<sequence>MEELKALNLVALGLALLIALAGMFAHYIKKWLRGETQDSLLEYLFGASSWKHTVQAAVAVIVTVVGMFTAGQLDLATIAGLLTVFTIGYAGDSALNKDGALAKGIGK</sequence>
<dbReference type="EMBL" id="UGUU01000002">
    <property type="protein sequence ID" value="SUE95818.1"/>
    <property type="molecule type" value="Genomic_DNA"/>
</dbReference>
<evidence type="ECO:0000256" key="1">
    <source>
        <dbReference type="SAM" id="Phobius"/>
    </source>
</evidence>
<dbReference type="AlphaFoldDB" id="A0A379PPR3"/>
<keyword evidence="1" id="KW-1133">Transmembrane helix</keyword>
<evidence type="ECO:0000313" key="2">
    <source>
        <dbReference type="EMBL" id="SUE95818.1"/>
    </source>
</evidence>
<protein>
    <submittedName>
        <fullName evidence="2">Uncharacterized protein</fullName>
    </submittedName>
</protein>
<evidence type="ECO:0000313" key="3">
    <source>
        <dbReference type="Proteomes" id="UP000254260"/>
    </source>
</evidence>
<dbReference type="Proteomes" id="UP000254260">
    <property type="component" value="Unassembled WGS sequence"/>
</dbReference>
<proteinExistence type="predicted"/>
<reference evidence="2 3" key="1">
    <citation type="submission" date="2018-06" db="EMBL/GenBank/DDBJ databases">
        <authorList>
            <consortium name="Pathogen Informatics"/>
            <person name="Doyle S."/>
        </authorList>
    </citation>
    <scope>NUCLEOTIDE SEQUENCE [LARGE SCALE GENOMIC DNA]</scope>
    <source>
        <strain evidence="2 3">NCTC10899</strain>
    </source>
</reference>